<comment type="caution">
    <text evidence="1">The sequence shown here is derived from an EMBL/GenBank/DDBJ whole genome shotgun (WGS) entry which is preliminary data.</text>
</comment>
<dbReference type="AlphaFoldDB" id="A0A399J1Y9"/>
<gene>
    <name evidence="1" type="ORF">DL237_14710</name>
</gene>
<dbReference type="Proteomes" id="UP000265848">
    <property type="component" value="Unassembled WGS sequence"/>
</dbReference>
<reference evidence="1 2" key="1">
    <citation type="submission" date="2018-08" db="EMBL/GenBank/DDBJ databases">
        <title>Pseudooceanicola sediminis CY03 in the family Rhodobacteracea.</title>
        <authorList>
            <person name="Zhang Y.-J."/>
        </authorList>
    </citation>
    <scope>NUCLEOTIDE SEQUENCE [LARGE SCALE GENOMIC DNA]</scope>
    <source>
        <strain evidence="1 2">CY03</strain>
    </source>
</reference>
<name>A0A399J1Y9_9RHOB</name>
<dbReference type="RefSeq" id="WP_119399846.1">
    <property type="nucleotide sequence ID" value="NZ_QWJJ01000013.1"/>
</dbReference>
<evidence type="ECO:0000313" key="1">
    <source>
        <dbReference type="EMBL" id="RII37922.1"/>
    </source>
</evidence>
<keyword evidence="2" id="KW-1185">Reference proteome</keyword>
<evidence type="ECO:0008006" key="3">
    <source>
        <dbReference type="Google" id="ProtNLM"/>
    </source>
</evidence>
<protein>
    <recommendedName>
        <fullName evidence="3">DUF3291 domain-containing protein</fullName>
    </recommendedName>
</protein>
<evidence type="ECO:0000313" key="2">
    <source>
        <dbReference type="Proteomes" id="UP000265848"/>
    </source>
</evidence>
<accession>A0A399J1Y9</accession>
<organism evidence="1 2">
    <name type="scientific">Pseudooceanicola sediminis</name>
    <dbReference type="NCBI Taxonomy" id="2211117"/>
    <lineage>
        <taxon>Bacteria</taxon>
        <taxon>Pseudomonadati</taxon>
        <taxon>Pseudomonadota</taxon>
        <taxon>Alphaproteobacteria</taxon>
        <taxon>Rhodobacterales</taxon>
        <taxon>Paracoccaceae</taxon>
        <taxon>Pseudooceanicola</taxon>
    </lineage>
</organism>
<dbReference type="EMBL" id="QWJJ01000013">
    <property type="protein sequence ID" value="RII37922.1"/>
    <property type="molecule type" value="Genomic_DNA"/>
</dbReference>
<dbReference type="OrthoDB" id="1550774at2"/>
<proteinExistence type="predicted"/>
<sequence length="114" mass="12721">MFIAVIGGLRVRSALRAPEFFFLTMGSLVQARRAEGVLHASVFPATEGFFSLSVWDSPASMKRYAQSGAHKRAMIRSGRVAVVFPFHHFPCTAIPTQQAALQMWREREALKKTP</sequence>